<dbReference type="InterPro" id="IPR038222">
    <property type="entry name" value="DHHA2_dom_sf"/>
</dbReference>
<protein>
    <recommendedName>
        <fullName evidence="2">inorganic diphosphatase</fullName>
        <ecNumber evidence="2">3.6.1.1</ecNumber>
    </recommendedName>
    <alternativeName>
        <fullName evidence="6">Pyrophosphate phospho-hydrolase</fullName>
    </alternativeName>
</protein>
<dbReference type="AlphaFoldDB" id="A0A109RGE6"/>
<comment type="cofactor">
    <cofactor evidence="1">
        <name>Mn(2+)</name>
        <dbReference type="ChEBI" id="CHEBI:29035"/>
    </cofactor>
</comment>
<sequence length="313" mass="34107">MQKILVFGHQNPDTDAITSAISYSYYLSQSNQEVEPEPVALGPVNPETQFALDYFNQPAPRVIETAANEVDLVALVDHNESQQSVSDIKEVSVYSVVDHHRIANFETADPILYVALPVGCTQTVIYQMMKFAGVKPTKEIAGLMIAGIVSDTLLFQSPTTTDQDKKTAEALAEIAEIDLQAFGLDLLKAGANVDDKSALEIAEGDAKSFPMGDYSIRIGQINVVDVADVLKRKDEILAVMQSESIDHSYDAFLLVVTNILTNDSVGLYVGNENLQASFEAAFNTKIDQQTLDLPGVVSRKKQVVPPLTKAIED</sequence>
<gene>
    <name evidence="9" type="ORF">AWM75_01125</name>
</gene>
<accession>A0A109RGE6</accession>
<evidence type="ECO:0000313" key="10">
    <source>
        <dbReference type="Proteomes" id="UP000062260"/>
    </source>
</evidence>
<evidence type="ECO:0000256" key="5">
    <source>
        <dbReference type="ARBA" id="ARBA00023211"/>
    </source>
</evidence>
<dbReference type="InterPro" id="IPR051319">
    <property type="entry name" value="Oligoribo/pAp-PDE_c-di-AMP_PDE"/>
</dbReference>
<dbReference type="PANTHER" id="PTHR47618">
    <property type="entry name" value="BIFUNCTIONAL OLIGORIBONUCLEASE AND PAP PHOSPHATASE NRNA"/>
    <property type="match status" value="1"/>
</dbReference>
<evidence type="ECO:0000313" key="9">
    <source>
        <dbReference type="EMBL" id="AMB98679.1"/>
    </source>
</evidence>
<name>A0A109RGE6_9LACT</name>
<dbReference type="KEGG" id="auh:AWM75_01125"/>
<evidence type="ECO:0000256" key="6">
    <source>
        <dbReference type="ARBA" id="ARBA00032535"/>
    </source>
</evidence>
<dbReference type="EC" id="3.6.1.1" evidence="2"/>
<reference evidence="10" key="2">
    <citation type="submission" date="2016-01" db="EMBL/GenBank/DDBJ databases">
        <title>Six Aerococcus type strain genome sequencing and assembly using PacBio and Illumina Hiseq.</title>
        <authorList>
            <person name="Carkaci D."/>
            <person name="Dargis R."/>
            <person name="Nielsen X.C."/>
            <person name="Skovgaard O."/>
            <person name="Fuursted K."/>
            <person name="Christensen J.J."/>
        </authorList>
    </citation>
    <scope>NUCLEOTIDE SEQUENCE [LARGE SCALE GENOMIC DNA]</scope>
    <source>
        <strain evidence="10">CCUG42038B</strain>
    </source>
</reference>
<dbReference type="GO" id="GO:0005737">
    <property type="term" value="C:cytoplasm"/>
    <property type="evidence" value="ECO:0007669"/>
    <property type="project" value="InterPro"/>
</dbReference>
<evidence type="ECO:0000259" key="8">
    <source>
        <dbReference type="SMART" id="SM01131"/>
    </source>
</evidence>
<dbReference type="NCBIfam" id="NF003877">
    <property type="entry name" value="PRK05427.1"/>
    <property type="match status" value="1"/>
</dbReference>
<evidence type="ECO:0000256" key="3">
    <source>
        <dbReference type="ARBA" id="ARBA00022723"/>
    </source>
</evidence>
<keyword evidence="4" id="KW-0378">Hydrolase</keyword>
<reference evidence="9 10" key="1">
    <citation type="journal article" date="2016" name="Genome Announc.">
        <title>Complete Genome Sequences of Aerococcus christensenii CCUG 28831T, Aerococcus sanguinicola CCUG 43001T, Aerococcus urinae CCUG 36881T, Aerococcus urinaeequi CCUG 28094T, Aerococcus urinaehominis CCUG 42038 BT, and Aerococcus viridans CCUG 4311T.</title>
        <authorList>
            <person name="Carkaci D."/>
            <person name="Dargis R."/>
            <person name="Nielsen X.C."/>
            <person name="Skovgaard O."/>
            <person name="Fuursted K."/>
            <person name="Christensen J.J."/>
        </authorList>
    </citation>
    <scope>NUCLEOTIDE SEQUENCE [LARGE SCALE GENOMIC DNA]</scope>
    <source>
        <strain evidence="9 10">CCUG42038B</strain>
    </source>
</reference>
<dbReference type="GO" id="GO:0004427">
    <property type="term" value="F:inorganic diphosphate phosphatase activity"/>
    <property type="evidence" value="ECO:0007669"/>
    <property type="project" value="UniProtKB-EC"/>
</dbReference>
<dbReference type="STRING" id="128944.AWM75_01125"/>
<evidence type="ECO:0000256" key="7">
    <source>
        <dbReference type="ARBA" id="ARBA00047820"/>
    </source>
</evidence>
<evidence type="ECO:0000256" key="4">
    <source>
        <dbReference type="ARBA" id="ARBA00022801"/>
    </source>
</evidence>
<evidence type="ECO:0000256" key="2">
    <source>
        <dbReference type="ARBA" id="ARBA00012146"/>
    </source>
</evidence>
<dbReference type="Pfam" id="PF01368">
    <property type="entry name" value="DHH"/>
    <property type="match status" value="1"/>
</dbReference>
<dbReference type="Gene3D" id="3.90.1640.10">
    <property type="entry name" value="inorganic pyrophosphatase (n-terminal core)"/>
    <property type="match status" value="1"/>
</dbReference>
<dbReference type="SUPFAM" id="SSF64182">
    <property type="entry name" value="DHH phosphoesterases"/>
    <property type="match status" value="1"/>
</dbReference>
<dbReference type="Proteomes" id="UP000062260">
    <property type="component" value="Chromosome"/>
</dbReference>
<comment type="catalytic activity">
    <reaction evidence="7">
        <text>diphosphate + H2O = 2 phosphate + H(+)</text>
        <dbReference type="Rhea" id="RHEA:24576"/>
        <dbReference type="ChEBI" id="CHEBI:15377"/>
        <dbReference type="ChEBI" id="CHEBI:15378"/>
        <dbReference type="ChEBI" id="CHEBI:33019"/>
        <dbReference type="ChEBI" id="CHEBI:43474"/>
        <dbReference type="EC" id="3.6.1.1"/>
    </reaction>
</comment>
<keyword evidence="10" id="KW-1185">Reference proteome</keyword>
<evidence type="ECO:0000256" key="1">
    <source>
        <dbReference type="ARBA" id="ARBA00001936"/>
    </source>
</evidence>
<dbReference type="FunFam" id="3.90.1640.10:FF:000001">
    <property type="entry name" value="Probable manganese-dependent inorganic pyrophosphatase"/>
    <property type="match status" value="1"/>
</dbReference>
<feature type="domain" description="DHHA2" evidence="8">
    <location>
        <begin position="183"/>
        <end position="311"/>
    </location>
</feature>
<dbReference type="GO" id="GO:0046872">
    <property type="term" value="F:metal ion binding"/>
    <property type="evidence" value="ECO:0007669"/>
    <property type="project" value="UniProtKB-KW"/>
</dbReference>
<dbReference type="RefSeq" id="WP_067977338.1">
    <property type="nucleotide sequence ID" value="NZ_CP014163.1"/>
</dbReference>
<dbReference type="InterPro" id="IPR001667">
    <property type="entry name" value="DDH_dom"/>
</dbReference>
<proteinExistence type="predicted"/>
<dbReference type="Pfam" id="PF02833">
    <property type="entry name" value="DHHA2"/>
    <property type="match status" value="1"/>
</dbReference>
<dbReference type="PANTHER" id="PTHR47618:SF1">
    <property type="entry name" value="BIFUNCTIONAL OLIGORIBONUCLEASE AND PAP PHOSPHATASE NRNA"/>
    <property type="match status" value="1"/>
</dbReference>
<keyword evidence="3" id="KW-0479">Metal-binding</keyword>
<dbReference type="SMART" id="SM01131">
    <property type="entry name" value="DHHA2"/>
    <property type="match status" value="1"/>
</dbReference>
<dbReference type="EMBL" id="CP014163">
    <property type="protein sequence ID" value="AMB98679.1"/>
    <property type="molecule type" value="Genomic_DNA"/>
</dbReference>
<dbReference type="Gene3D" id="3.10.310.20">
    <property type="entry name" value="DHHA2 domain"/>
    <property type="match status" value="1"/>
</dbReference>
<keyword evidence="5" id="KW-0464">Manganese</keyword>
<organism evidence="9 10">
    <name type="scientific">Aerococcus urinaehominis</name>
    <dbReference type="NCBI Taxonomy" id="128944"/>
    <lineage>
        <taxon>Bacteria</taxon>
        <taxon>Bacillati</taxon>
        <taxon>Bacillota</taxon>
        <taxon>Bacilli</taxon>
        <taxon>Lactobacillales</taxon>
        <taxon>Aerococcaceae</taxon>
        <taxon>Aerococcus</taxon>
    </lineage>
</organism>
<dbReference type="InterPro" id="IPR038763">
    <property type="entry name" value="DHH_sf"/>
</dbReference>
<dbReference type="OrthoDB" id="9766150at2"/>
<dbReference type="InterPro" id="IPR004097">
    <property type="entry name" value="DHHA2"/>
</dbReference>